<accession>A0A3D8SJ72</accession>
<dbReference type="EMBL" id="PVWQ01000003">
    <property type="protein sequence ID" value="RDW86389.1"/>
    <property type="molecule type" value="Genomic_DNA"/>
</dbReference>
<gene>
    <name evidence="2" type="ORF">DSM5745_03031</name>
</gene>
<reference evidence="2 3" key="1">
    <citation type="journal article" date="2018" name="IMA Fungus">
        <title>IMA Genome-F 9: Draft genome sequence of Annulohypoxylon stygium, Aspergillus mulundensis, Berkeleyomyces basicola (syn. Thielaviopsis basicola), Ceratocystis smalleyi, two Cercospora beticola strains, Coleophoma cylindrospora, Fusarium fracticaudum, Phialophora cf. hyalina, and Morchella septimelata.</title>
        <authorList>
            <person name="Wingfield B.D."/>
            <person name="Bills G.F."/>
            <person name="Dong Y."/>
            <person name="Huang W."/>
            <person name="Nel W.J."/>
            <person name="Swalarsk-Parry B.S."/>
            <person name="Vaghefi N."/>
            <person name="Wilken P.M."/>
            <person name="An Z."/>
            <person name="de Beer Z.W."/>
            <person name="De Vos L."/>
            <person name="Chen L."/>
            <person name="Duong T.A."/>
            <person name="Gao Y."/>
            <person name="Hammerbacher A."/>
            <person name="Kikkert J.R."/>
            <person name="Li Y."/>
            <person name="Li H."/>
            <person name="Li K."/>
            <person name="Li Q."/>
            <person name="Liu X."/>
            <person name="Ma X."/>
            <person name="Naidoo K."/>
            <person name="Pethybridge S.J."/>
            <person name="Sun J."/>
            <person name="Steenkamp E.T."/>
            <person name="van der Nest M.A."/>
            <person name="van Wyk S."/>
            <person name="Wingfield M.J."/>
            <person name="Xiong C."/>
            <person name="Yue Q."/>
            <person name="Zhang X."/>
        </authorList>
    </citation>
    <scope>NUCLEOTIDE SEQUENCE [LARGE SCALE GENOMIC DNA]</scope>
    <source>
        <strain evidence="2 3">DSM 5745</strain>
    </source>
</reference>
<organism evidence="2 3">
    <name type="scientific">Aspergillus mulundensis</name>
    <dbReference type="NCBI Taxonomy" id="1810919"/>
    <lineage>
        <taxon>Eukaryota</taxon>
        <taxon>Fungi</taxon>
        <taxon>Dikarya</taxon>
        <taxon>Ascomycota</taxon>
        <taxon>Pezizomycotina</taxon>
        <taxon>Eurotiomycetes</taxon>
        <taxon>Eurotiomycetidae</taxon>
        <taxon>Eurotiales</taxon>
        <taxon>Aspergillaceae</taxon>
        <taxon>Aspergillus</taxon>
        <taxon>Aspergillus subgen. Nidulantes</taxon>
    </lineage>
</organism>
<protein>
    <submittedName>
        <fullName evidence="2">Uncharacterized protein</fullName>
    </submittedName>
</protein>
<dbReference type="AlphaFoldDB" id="A0A3D8SJ72"/>
<evidence type="ECO:0000313" key="3">
    <source>
        <dbReference type="Proteomes" id="UP000256690"/>
    </source>
</evidence>
<dbReference type="OrthoDB" id="4510016at2759"/>
<dbReference type="GeneID" id="38113401"/>
<comment type="caution">
    <text evidence="2">The sequence shown here is derived from an EMBL/GenBank/DDBJ whole genome shotgun (WGS) entry which is preliminary data.</text>
</comment>
<name>A0A3D8SJ72_9EURO</name>
<dbReference type="STRING" id="1810919.A0A3D8SJ72"/>
<keyword evidence="1" id="KW-0732">Signal</keyword>
<proteinExistence type="predicted"/>
<sequence length="209" mass="21771">MHTSSLLSLALALTSNAFPLTRPTFNTTVQRRSADYDVVNVGDLPEAPQPAVPAASTIIETVTAPGAPPQTVTVTISQTPTPSPSSALWGSSTGIPYSSSAILPAVTPVPGEEVQQVQDEEEATATGAIDRLARAFGRSIDAHFRARSSNLTTRGINAPSNATTAYSQLAARGINGTERAHFPRGLLNSTDPRTVGLKARGLNGTSLRV</sequence>
<evidence type="ECO:0000256" key="1">
    <source>
        <dbReference type="SAM" id="SignalP"/>
    </source>
</evidence>
<keyword evidence="3" id="KW-1185">Reference proteome</keyword>
<feature type="signal peptide" evidence="1">
    <location>
        <begin position="1"/>
        <end position="17"/>
    </location>
</feature>
<feature type="chain" id="PRO_5017792361" evidence="1">
    <location>
        <begin position="18"/>
        <end position="209"/>
    </location>
</feature>
<evidence type="ECO:0000313" key="2">
    <source>
        <dbReference type="EMBL" id="RDW86389.1"/>
    </source>
</evidence>
<dbReference type="RefSeq" id="XP_026605913.1">
    <property type="nucleotide sequence ID" value="XM_026745047.1"/>
</dbReference>
<dbReference type="Proteomes" id="UP000256690">
    <property type="component" value="Unassembled WGS sequence"/>
</dbReference>